<gene>
    <name evidence="1" type="ORF">MG293_000885</name>
</gene>
<comment type="caution">
    <text evidence="1">The sequence shown here is derived from an EMBL/GenBank/DDBJ whole genome shotgun (WGS) entry which is preliminary data.</text>
</comment>
<accession>A0AAD4UR30</accession>
<evidence type="ECO:0000313" key="1">
    <source>
        <dbReference type="EMBL" id="KAI4548555.1"/>
    </source>
</evidence>
<organism evidence="1 2">
    <name type="scientific">Ovis ammon polii</name>
    <dbReference type="NCBI Taxonomy" id="230172"/>
    <lineage>
        <taxon>Eukaryota</taxon>
        <taxon>Metazoa</taxon>
        <taxon>Chordata</taxon>
        <taxon>Craniata</taxon>
        <taxon>Vertebrata</taxon>
        <taxon>Euteleostomi</taxon>
        <taxon>Mammalia</taxon>
        <taxon>Eutheria</taxon>
        <taxon>Laurasiatheria</taxon>
        <taxon>Artiodactyla</taxon>
        <taxon>Ruminantia</taxon>
        <taxon>Pecora</taxon>
        <taxon>Bovidae</taxon>
        <taxon>Caprinae</taxon>
        <taxon>Ovis</taxon>
    </lineage>
</organism>
<reference evidence="1" key="1">
    <citation type="submission" date="2022-03" db="EMBL/GenBank/DDBJ databases">
        <title>Genomic analyses of argali, domestic sheep and their hybrids provide insights into chromosomal evolution, heterosis and genetic basis of agronomic traits.</title>
        <authorList>
            <person name="Li M."/>
        </authorList>
    </citation>
    <scope>NUCLEOTIDE SEQUENCE</scope>
    <source>
        <strain evidence="1">CAU-MHL-2022a</strain>
        <tissue evidence="1">Skin</tissue>
    </source>
</reference>
<dbReference type="AlphaFoldDB" id="A0AAD4UR30"/>
<evidence type="ECO:0000313" key="2">
    <source>
        <dbReference type="Proteomes" id="UP001214576"/>
    </source>
</evidence>
<protein>
    <submittedName>
        <fullName evidence="1">Uncharacterized protein</fullName>
    </submittedName>
</protein>
<sequence length="158" mass="17931">MDYSLPSSSVHEIFQARVLEWGAIAFSNPFLLKFLKKIQSFKDMVYDLEQQDELANSQQEKKAAVDLVTYIDFQKVERADSLSPSKSQANFARGPLQPGTIAEGFQETQFQLNLSCTGKKVFRQWRKGKQLKRKAKKIQTMLQLIKANKKGGDEGLIG</sequence>
<keyword evidence="2" id="KW-1185">Reference proteome</keyword>
<dbReference type="Proteomes" id="UP001214576">
    <property type="component" value="Unassembled WGS sequence"/>
</dbReference>
<dbReference type="EMBL" id="JAKZEL010000001">
    <property type="protein sequence ID" value="KAI4548555.1"/>
    <property type="molecule type" value="Genomic_DNA"/>
</dbReference>
<proteinExistence type="predicted"/>
<name>A0AAD4UR30_OVIAM</name>